<keyword evidence="3" id="KW-1185">Reference proteome</keyword>
<sequence>MSVFFISPDPFHRFHDHDHVHVRARAHVHVRSDGKDGGDTRKDDKHKDGNYTDDSMGDTGAGDVGGGASTVDDAFHNVEGIVGKSVYFEAFAIVPFHFRFDMNTSITYA</sequence>
<dbReference type="Proteomes" id="UP000215509">
    <property type="component" value="Unassembled WGS sequence"/>
</dbReference>
<dbReference type="EMBL" id="NMQW01000017">
    <property type="protein sequence ID" value="OXM85842.1"/>
    <property type="molecule type" value="Genomic_DNA"/>
</dbReference>
<comment type="caution">
    <text evidence="2">The sequence shown here is derived from an EMBL/GenBank/DDBJ whole genome shotgun (WGS) entry which is preliminary data.</text>
</comment>
<protein>
    <submittedName>
        <fullName evidence="2">Uncharacterized protein</fullName>
    </submittedName>
</protein>
<proteinExistence type="predicted"/>
<reference evidence="2 3" key="1">
    <citation type="submission" date="2017-07" db="EMBL/GenBank/DDBJ databases">
        <title>Genome sequencing and assembly of Paenibacillus rigui.</title>
        <authorList>
            <person name="Mayilraj S."/>
        </authorList>
    </citation>
    <scope>NUCLEOTIDE SEQUENCE [LARGE SCALE GENOMIC DNA]</scope>
    <source>
        <strain evidence="2 3">JCM 16352</strain>
    </source>
</reference>
<evidence type="ECO:0000313" key="3">
    <source>
        <dbReference type="Proteomes" id="UP000215509"/>
    </source>
</evidence>
<name>A0A229UQY0_9BACL</name>
<gene>
    <name evidence="2" type="ORF">CF651_11435</name>
</gene>
<evidence type="ECO:0000256" key="1">
    <source>
        <dbReference type="SAM" id="MobiDB-lite"/>
    </source>
</evidence>
<feature type="region of interest" description="Disordered" evidence="1">
    <location>
        <begin position="26"/>
        <end position="65"/>
    </location>
</feature>
<accession>A0A229UQY0</accession>
<evidence type="ECO:0000313" key="2">
    <source>
        <dbReference type="EMBL" id="OXM85842.1"/>
    </source>
</evidence>
<feature type="compositionally biased region" description="Basic and acidic residues" evidence="1">
    <location>
        <begin position="30"/>
        <end position="50"/>
    </location>
</feature>
<organism evidence="2 3">
    <name type="scientific">Paenibacillus rigui</name>
    <dbReference type="NCBI Taxonomy" id="554312"/>
    <lineage>
        <taxon>Bacteria</taxon>
        <taxon>Bacillati</taxon>
        <taxon>Bacillota</taxon>
        <taxon>Bacilli</taxon>
        <taxon>Bacillales</taxon>
        <taxon>Paenibacillaceae</taxon>
        <taxon>Paenibacillus</taxon>
    </lineage>
</organism>
<dbReference type="AlphaFoldDB" id="A0A229UQY0"/>